<dbReference type="InterPro" id="IPR009061">
    <property type="entry name" value="DNA-bd_dom_put_sf"/>
</dbReference>
<keyword evidence="3" id="KW-1185">Reference proteome</keyword>
<dbReference type="PANTHER" id="PTHR30024">
    <property type="entry name" value="ALIPHATIC SULFONATES-BINDING PROTEIN-RELATED"/>
    <property type="match status" value="1"/>
</dbReference>
<organism evidence="2 3">
    <name type="scientific">Paenibacillus pasadenensis</name>
    <dbReference type="NCBI Taxonomy" id="217090"/>
    <lineage>
        <taxon>Bacteria</taxon>
        <taxon>Bacillati</taxon>
        <taxon>Bacillota</taxon>
        <taxon>Bacilli</taxon>
        <taxon>Bacillales</taxon>
        <taxon>Paenibacillaceae</taxon>
        <taxon>Paenibacillus</taxon>
    </lineage>
</organism>
<sequence>MQAFNLIPLQEAMQLLGVSRATIDRWRKERQLPVVKLGKEVWVDRSQLEQWVRARGGLAGTDAGRFAGAEPSPDADRIAGMGPPPDAGRFAGMGPPPDAGRFAGAVPSPDVDGASSPLRAELPPAAGTFPSFAGFAAAARTERFITVGYQSGAALLWSALVVKRLGWFEEELALLEPHARWRVSWRHADSGMELVEELIAGRVQIASVGDYPIAASRELGRLLPRFRPQMLAFDGKSEGGSGISLVVRAGSGMRREEQLGSSLISTVGRSSASRRLQEVLRRGRLDGTPVLHHGRMADCLGGLLDGRTEAAMLWEPYLTWVRRIGAGVALEGESGGGDYLTGIMADAGWAEAQQSAAVAYLKAHLRAHALMRRDPGAAAVLIGEESGFPLEVVASVLGSIRWDASVSSRDLATLDRLEPAARAAGADAPDRGEALRRAMQEAASPPAFRPSYLQEAVRALRLPSLPDIPLPQEWAEDGIY</sequence>
<accession>A0A2N5N204</accession>
<gene>
    <name evidence="2" type="ORF">B8V81_2793</name>
</gene>
<evidence type="ECO:0000313" key="3">
    <source>
        <dbReference type="Proteomes" id="UP000234789"/>
    </source>
</evidence>
<comment type="caution">
    <text evidence="2">The sequence shown here is derived from an EMBL/GenBank/DDBJ whole genome shotgun (WGS) entry which is preliminary data.</text>
</comment>
<evidence type="ECO:0000259" key="1">
    <source>
        <dbReference type="Pfam" id="PF12728"/>
    </source>
</evidence>
<name>A0A2N5N204_9BACL</name>
<dbReference type="PANTHER" id="PTHR30024:SF42">
    <property type="entry name" value="ALIPHATIC SULFONATES-BINDING PROTEIN-RELATED"/>
    <property type="match status" value="1"/>
</dbReference>
<dbReference type="InterPro" id="IPR010093">
    <property type="entry name" value="SinI_DNA-bd"/>
</dbReference>
<evidence type="ECO:0000313" key="2">
    <source>
        <dbReference type="EMBL" id="PLT44362.1"/>
    </source>
</evidence>
<reference evidence="2 3" key="1">
    <citation type="submission" date="2017-05" db="EMBL/GenBank/DDBJ databases">
        <title>Functional genome analysis of Paenibacillus pasadenensis strain R16: insights on endophytic life style and antifungal activity.</title>
        <authorList>
            <person name="Passera A."/>
            <person name="Marcolungo L."/>
            <person name="Casati P."/>
            <person name="Brasca M."/>
            <person name="Quaglino F."/>
            <person name="Delledonne M."/>
        </authorList>
    </citation>
    <scope>NUCLEOTIDE SEQUENCE [LARGE SCALE GENOMIC DNA]</scope>
    <source>
        <strain evidence="2 3">R16</strain>
    </source>
</reference>
<dbReference type="AlphaFoldDB" id="A0A2N5N204"/>
<dbReference type="InterPro" id="IPR041657">
    <property type="entry name" value="HTH_17"/>
</dbReference>
<protein>
    <submittedName>
        <fullName evidence="2">Organosulfonate ABC transporter substrate-binding protein</fullName>
    </submittedName>
</protein>
<dbReference type="NCBIfam" id="TIGR01764">
    <property type="entry name" value="excise"/>
    <property type="match status" value="1"/>
</dbReference>
<dbReference type="EMBL" id="NFEZ01000004">
    <property type="protein sequence ID" value="PLT44362.1"/>
    <property type="molecule type" value="Genomic_DNA"/>
</dbReference>
<dbReference type="Gene3D" id="3.40.190.10">
    <property type="entry name" value="Periplasmic binding protein-like II"/>
    <property type="match status" value="2"/>
</dbReference>
<dbReference type="SUPFAM" id="SSF53850">
    <property type="entry name" value="Periplasmic binding protein-like II"/>
    <property type="match status" value="1"/>
</dbReference>
<dbReference type="SUPFAM" id="SSF46955">
    <property type="entry name" value="Putative DNA-binding domain"/>
    <property type="match status" value="1"/>
</dbReference>
<dbReference type="Pfam" id="PF12728">
    <property type="entry name" value="HTH_17"/>
    <property type="match status" value="1"/>
</dbReference>
<feature type="domain" description="Helix-turn-helix" evidence="1">
    <location>
        <begin position="10"/>
        <end position="55"/>
    </location>
</feature>
<dbReference type="RefSeq" id="WP_028600257.1">
    <property type="nucleotide sequence ID" value="NZ_BIMM01000030.1"/>
</dbReference>
<proteinExistence type="predicted"/>
<dbReference type="Proteomes" id="UP000234789">
    <property type="component" value="Unassembled WGS sequence"/>
</dbReference>
<dbReference type="Gene3D" id="1.10.10.10">
    <property type="entry name" value="Winged helix-like DNA-binding domain superfamily/Winged helix DNA-binding domain"/>
    <property type="match status" value="1"/>
</dbReference>
<dbReference type="GO" id="GO:0003677">
    <property type="term" value="F:DNA binding"/>
    <property type="evidence" value="ECO:0007669"/>
    <property type="project" value="InterPro"/>
</dbReference>
<dbReference type="InterPro" id="IPR036388">
    <property type="entry name" value="WH-like_DNA-bd_sf"/>
</dbReference>